<dbReference type="OrthoDB" id="4947240at2"/>
<comment type="caution">
    <text evidence="1">The sequence shown here is derived from an EMBL/GenBank/DDBJ whole genome shotgun (WGS) entry which is preliminary data.</text>
</comment>
<dbReference type="RefSeq" id="WP_133206738.1">
    <property type="nucleotide sequence ID" value="NZ_SMRU01000045.1"/>
</dbReference>
<accession>A0A4V2ZRW1</accession>
<dbReference type="Proteomes" id="UP000295511">
    <property type="component" value="Unassembled WGS sequence"/>
</dbReference>
<proteinExistence type="predicted"/>
<evidence type="ECO:0000313" key="1">
    <source>
        <dbReference type="EMBL" id="TDF88552.1"/>
    </source>
</evidence>
<protein>
    <submittedName>
        <fullName evidence="1">Uncharacterized protein</fullName>
    </submittedName>
</protein>
<evidence type="ECO:0000313" key="2">
    <source>
        <dbReference type="Proteomes" id="UP000295511"/>
    </source>
</evidence>
<dbReference type="AlphaFoldDB" id="A0A4V2ZRW1"/>
<sequence>MHSHHSRLLRLRADRDIRPLPDWSKLARNDTVSVLRRDGSVAAGRIDMINVDRTIFWLIQNDGRGRIMICHDDSPSVLKTDQNL</sequence>
<organism evidence="1 2">
    <name type="scientific">Arthrobacter terricola</name>
    <dbReference type="NCBI Taxonomy" id="2547396"/>
    <lineage>
        <taxon>Bacteria</taxon>
        <taxon>Bacillati</taxon>
        <taxon>Actinomycetota</taxon>
        <taxon>Actinomycetes</taxon>
        <taxon>Micrococcales</taxon>
        <taxon>Micrococcaceae</taxon>
        <taxon>Arthrobacter</taxon>
    </lineage>
</organism>
<name>A0A4V2ZRW1_9MICC</name>
<reference evidence="1 2" key="1">
    <citation type="submission" date="2019-03" db="EMBL/GenBank/DDBJ databases">
        <title>Whole genome sequence of Arthrobacter sp JH1-1.</title>
        <authorList>
            <person name="Trinh H.N."/>
        </authorList>
    </citation>
    <scope>NUCLEOTIDE SEQUENCE [LARGE SCALE GENOMIC DNA]</scope>
    <source>
        <strain evidence="1 2">JH1-1</strain>
    </source>
</reference>
<gene>
    <name evidence="1" type="ORF">E1809_23855</name>
</gene>
<dbReference type="EMBL" id="SMRU01000045">
    <property type="protein sequence ID" value="TDF88552.1"/>
    <property type="molecule type" value="Genomic_DNA"/>
</dbReference>
<keyword evidence="2" id="KW-1185">Reference proteome</keyword>